<accession>A0AC60QUB1</accession>
<feature type="non-terminal residue" evidence="1">
    <location>
        <position position="467"/>
    </location>
</feature>
<gene>
    <name evidence="1" type="ORF">HPB47_016093</name>
</gene>
<feature type="non-terminal residue" evidence="1">
    <location>
        <position position="1"/>
    </location>
</feature>
<comment type="caution">
    <text evidence="1">The sequence shown here is derived from an EMBL/GenBank/DDBJ whole genome shotgun (WGS) entry which is preliminary data.</text>
</comment>
<organism evidence="1 2">
    <name type="scientific">Ixodes persulcatus</name>
    <name type="common">Taiga tick</name>
    <dbReference type="NCBI Taxonomy" id="34615"/>
    <lineage>
        <taxon>Eukaryota</taxon>
        <taxon>Metazoa</taxon>
        <taxon>Ecdysozoa</taxon>
        <taxon>Arthropoda</taxon>
        <taxon>Chelicerata</taxon>
        <taxon>Arachnida</taxon>
        <taxon>Acari</taxon>
        <taxon>Parasitiformes</taxon>
        <taxon>Ixodida</taxon>
        <taxon>Ixodoidea</taxon>
        <taxon>Ixodidae</taxon>
        <taxon>Ixodinae</taxon>
        <taxon>Ixodes</taxon>
    </lineage>
</organism>
<sequence>GVSWLPEVDGGVFYATFLANPHDNPESAVCSYELAAIDQALNSGHFVDFGTDIVVGTPVLKSQEPGERPGLCSSSWQDYKSAAFVAVHPLLTPPAGQRSDAFFHQGVVFADIASMVARLTWGAWIVCYVGTVEGHVIKLAEALTTVGATSNADKKLRLVDSFVAAPNETIRKIELSTKHYSLYVFTDEAVRQYKLDPCRERYVKCKPCVKDPFCGWNGTACLPDRSGPEDILIKIGAYDLLNDDGVQYREAPVFSIHPTRPSPLCIFFRGSSSLLMDRSRVEDPKVVVPISSLGRFSDRWTIRARVTHKSSIHPKDGLYMFSVELRDESAEINTMVMSNRCCKWLRFYERIQLNKVYYISGSDLTPADRTYVSVENDNELMFTDQTTVTPCYEATPRIPTLSTFKFVVVKDLRHTDKNTAIDIIGIGECTEKSYDCFEPSYSGQEARKNIWITDHTGRVQLTLYGDQ</sequence>
<dbReference type="Proteomes" id="UP000805193">
    <property type="component" value="Unassembled WGS sequence"/>
</dbReference>
<proteinExistence type="predicted"/>
<name>A0AC60QUB1_IXOPE</name>
<reference evidence="1 2" key="1">
    <citation type="journal article" date="2020" name="Cell">
        <title>Large-Scale Comparative Analyses of Tick Genomes Elucidate Their Genetic Diversity and Vector Capacities.</title>
        <authorList>
            <consortium name="Tick Genome and Microbiome Consortium (TIGMIC)"/>
            <person name="Jia N."/>
            <person name="Wang J."/>
            <person name="Shi W."/>
            <person name="Du L."/>
            <person name="Sun Y."/>
            <person name="Zhan W."/>
            <person name="Jiang J.F."/>
            <person name="Wang Q."/>
            <person name="Zhang B."/>
            <person name="Ji P."/>
            <person name="Bell-Sakyi L."/>
            <person name="Cui X.M."/>
            <person name="Yuan T.T."/>
            <person name="Jiang B.G."/>
            <person name="Yang W.F."/>
            <person name="Lam T.T."/>
            <person name="Chang Q.C."/>
            <person name="Ding S.J."/>
            <person name="Wang X.J."/>
            <person name="Zhu J.G."/>
            <person name="Ruan X.D."/>
            <person name="Zhao L."/>
            <person name="Wei J.T."/>
            <person name="Ye R.Z."/>
            <person name="Que T.C."/>
            <person name="Du C.H."/>
            <person name="Zhou Y.H."/>
            <person name="Cheng J.X."/>
            <person name="Dai P.F."/>
            <person name="Guo W.B."/>
            <person name="Han X.H."/>
            <person name="Huang E.J."/>
            <person name="Li L.F."/>
            <person name="Wei W."/>
            <person name="Gao Y.C."/>
            <person name="Liu J.Z."/>
            <person name="Shao H.Z."/>
            <person name="Wang X."/>
            <person name="Wang C.C."/>
            <person name="Yang T.C."/>
            <person name="Huo Q.B."/>
            <person name="Li W."/>
            <person name="Chen H.Y."/>
            <person name="Chen S.E."/>
            <person name="Zhou L.G."/>
            <person name="Ni X.B."/>
            <person name="Tian J.H."/>
            <person name="Sheng Y."/>
            <person name="Liu T."/>
            <person name="Pan Y.S."/>
            <person name="Xia L.Y."/>
            <person name="Li J."/>
            <person name="Zhao F."/>
            <person name="Cao W.C."/>
        </authorList>
    </citation>
    <scope>NUCLEOTIDE SEQUENCE [LARGE SCALE GENOMIC DNA]</scope>
    <source>
        <strain evidence="1">Iper-2018</strain>
    </source>
</reference>
<keyword evidence="2" id="KW-1185">Reference proteome</keyword>
<dbReference type="EMBL" id="JABSTQ010004807">
    <property type="protein sequence ID" value="KAG0440978.1"/>
    <property type="molecule type" value="Genomic_DNA"/>
</dbReference>
<evidence type="ECO:0000313" key="1">
    <source>
        <dbReference type="EMBL" id="KAG0440978.1"/>
    </source>
</evidence>
<protein>
    <submittedName>
        <fullName evidence="1">Uncharacterized protein</fullName>
    </submittedName>
</protein>
<evidence type="ECO:0000313" key="2">
    <source>
        <dbReference type="Proteomes" id="UP000805193"/>
    </source>
</evidence>